<dbReference type="GO" id="GO:0016757">
    <property type="term" value="F:glycosyltransferase activity"/>
    <property type="evidence" value="ECO:0007669"/>
    <property type="project" value="UniProtKB-KW"/>
</dbReference>
<keyword evidence="1" id="KW-0328">Glycosyltransferase</keyword>
<dbReference type="AlphaFoldDB" id="A0A2T0QC79"/>
<name>A0A2T0QC79_9ACTN</name>
<evidence type="ECO:0000259" key="3">
    <source>
        <dbReference type="Pfam" id="PF00534"/>
    </source>
</evidence>
<gene>
    <name evidence="5" type="ORF">CLV72_10163</name>
</gene>
<keyword evidence="2 5" id="KW-0808">Transferase</keyword>
<dbReference type="Proteomes" id="UP000237846">
    <property type="component" value="Unassembled WGS sequence"/>
</dbReference>
<dbReference type="InterPro" id="IPR001296">
    <property type="entry name" value="Glyco_trans_1"/>
</dbReference>
<reference evidence="5 6" key="1">
    <citation type="submission" date="2018-03" db="EMBL/GenBank/DDBJ databases">
        <title>Genomic Encyclopedia of Archaeal and Bacterial Type Strains, Phase II (KMG-II): from individual species to whole genera.</title>
        <authorList>
            <person name="Goeker M."/>
        </authorList>
    </citation>
    <scope>NUCLEOTIDE SEQUENCE [LARGE SCALE GENOMIC DNA]</scope>
    <source>
        <strain evidence="5 6">DSM 45601</strain>
    </source>
</reference>
<dbReference type="EMBL" id="PVZC01000001">
    <property type="protein sequence ID" value="PRY01481.1"/>
    <property type="molecule type" value="Genomic_DNA"/>
</dbReference>
<keyword evidence="6" id="KW-1185">Reference proteome</keyword>
<dbReference type="Pfam" id="PF13439">
    <property type="entry name" value="Glyco_transf_4"/>
    <property type="match status" value="1"/>
</dbReference>
<dbReference type="PANTHER" id="PTHR12526:SF627">
    <property type="entry name" value="D-RHAMNOSYLTRANSFERASE WBPZ"/>
    <property type="match status" value="1"/>
</dbReference>
<dbReference type="PANTHER" id="PTHR12526">
    <property type="entry name" value="GLYCOSYLTRANSFERASE"/>
    <property type="match status" value="1"/>
</dbReference>
<dbReference type="InterPro" id="IPR028098">
    <property type="entry name" value="Glyco_trans_4-like_N"/>
</dbReference>
<dbReference type="OrthoDB" id="570545at2"/>
<accession>A0A2T0QC79</accession>
<dbReference type="Pfam" id="PF00534">
    <property type="entry name" value="Glycos_transf_1"/>
    <property type="match status" value="1"/>
</dbReference>
<sequence length="387" mass="42797">MRIAFLIANAFAMGGTVRTTVNLANSLAERHEVEIISMARHCDRPFFPLDPRVRLRAMAPTPDWSGAPPGSWLDRRRARRPVRWLPPTEAKRQGVFNARTERALRRTLRGLDADVLVSTRPGLNLAAARFAPRRLLRVGQEHIHWGNHSDGVRLAARLLYPRLDALTVLTEADRRAYQRDLRVPPDWAVRIPNALPGGDFPRAPLENPIVVAAGRLGPEKGYDKLLDAFALVAAERPEWRLRLYGQGGLENRLRRRIQRLGLDNNAAIMKRTDDLPGELAKGSVLAVSSRVEGFGMTIIESFACGVPVVSFDCPHGPGEIITHGADGLLVPPGDVQGLAAGLLRLIDDPALRTRMGAAALAAAEDYRPAAVTARWEEFLAERLSRRR</sequence>
<dbReference type="Gene3D" id="3.40.50.2000">
    <property type="entry name" value="Glycogen Phosphorylase B"/>
    <property type="match status" value="2"/>
</dbReference>
<evidence type="ECO:0000313" key="6">
    <source>
        <dbReference type="Proteomes" id="UP000237846"/>
    </source>
</evidence>
<dbReference type="SUPFAM" id="SSF53756">
    <property type="entry name" value="UDP-Glycosyltransferase/glycogen phosphorylase"/>
    <property type="match status" value="1"/>
</dbReference>
<evidence type="ECO:0000259" key="4">
    <source>
        <dbReference type="Pfam" id="PF13439"/>
    </source>
</evidence>
<feature type="domain" description="Glycosyltransferase subfamily 4-like N-terminal" evidence="4">
    <location>
        <begin position="13"/>
        <end position="194"/>
    </location>
</feature>
<proteinExistence type="predicted"/>
<protein>
    <submittedName>
        <fullName evidence="5">Glycosyltransferase involved in cell wall biosynthesis</fullName>
    </submittedName>
</protein>
<evidence type="ECO:0000256" key="2">
    <source>
        <dbReference type="ARBA" id="ARBA00022679"/>
    </source>
</evidence>
<dbReference type="CDD" id="cd03820">
    <property type="entry name" value="GT4_AmsD-like"/>
    <property type="match status" value="1"/>
</dbReference>
<organism evidence="5 6">
    <name type="scientific">Allonocardiopsis opalescens</name>
    <dbReference type="NCBI Taxonomy" id="1144618"/>
    <lineage>
        <taxon>Bacteria</taxon>
        <taxon>Bacillati</taxon>
        <taxon>Actinomycetota</taxon>
        <taxon>Actinomycetes</taxon>
        <taxon>Streptosporangiales</taxon>
        <taxon>Allonocardiopsis</taxon>
    </lineage>
</organism>
<evidence type="ECO:0000313" key="5">
    <source>
        <dbReference type="EMBL" id="PRY01481.1"/>
    </source>
</evidence>
<comment type="caution">
    <text evidence="5">The sequence shown here is derived from an EMBL/GenBank/DDBJ whole genome shotgun (WGS) entry which is preliminary data.</text>
</comment>
<evidence type="ECO:0000256" key="1">
    <source>
        <dbReference type="ARBA" id="ARBA00022676"/>
    </source>
</evidence>
<feature type="domain" description="Glycosyl transferase family 1" evidence="3">
    <location>
        <begin position="203"/>
        <end position="359"/>
    </location>
</feature>
<dbReference type="RefSeq" id="WP_106237243.1">
    <property type="nucleotide sequence ID" value="NZ_PVZC01000001.1"/>
</dbReference>